<keyword evidence="4 10" id="KW-0732">Signal</keyword>
<protein>
    <recommendedName>
        <fullName evidence="11">Leucine-rich repeat-containing N-terminal plant-type domain-containing protein</fullName>
    </recommendedName>
</protein>
<evidence type="ECO:0000256" key="1">
    <source>
        <dbReference type="ARBA" id="ARBA00004479"/>
    </source>
</evidence>
<dbReference type="InterPro" id="IPR013210">
    <property type="entry name" value="LRR_N_plant-typ"/>
</dbReference>
<evidence type="ECO:0000256" key="6">
    <source>
        <dbReference type="ARBA" id="ARBA00022989"/>
    </source>
</evidence>
<organism evidence="12 13">
    <name type="scientific">Cajanus cajan</name>
    <name type="common">Pigeon pea</name>
    <name type="synonym">Cajanus indicus</name>
    <dbReference type="NCBI Taxonomy" id="3821"/>
    <lineage>
        <taxon>Eukaryota</taxon>
        <taxon>Viridiplantae</taxon>
        <taxon>Streptophyta</taxon>
        <taxon>Embryophyta</taxon>
        <taxon>Tracheophyta</taxon>
        <taxon>Spermatophyta</taxon>
        <taxon>Magnoliopsida</taxon>
        <taxon>eudicotyledons</taxon>
        <taxon>Gunneridae</taxon>
        <taxon>Pentapetalae</taxon>
        <taxon>rosids</taxon>
        <taxon>fabids</taxon>
        <taxon>Fabales</taxon>
        <taxon>Fabaceae</taxon>
        <taxon>Papilionoideae</taxon>
        <taxon>50 kb inversion clade</taxon>
        <taxon>NPAAA clade</taxon>
        <taxon>indigoferoid/millettioid clade</taxon>
        <taxon>Phaseoleae</taxon>
        <taxon>Cajanus</taxon>
    </lineage>
</organism>
<keyword evidence="6" id="KW-1133">Transmembrane helix</keyword>
<dbReference type="PANTHER" id="PTHR48063">
    <property type="entry name" value="LRR RECEPTOR-LIKE KINASE"/>
    <property type="match status" value="1"/>
</dbReference>
<dbReference type="Gramene" id="C.cajan_31677.t">
    <property type="protein sequence ID" value="C.cajan_31677.t.cds1"/>
    <property type="gene ID" value="C.cajan_31677"/>
</dbReference>
<dbReference type="Gene3D" id="3.80.10.10">
    <property type="entry name" value="Ribonuclease Inhibitor"/>
    <property type="match status" value="1"/>
</dbReference>
<dbReference type="Pfam" id="PF08263">
    <property type="entry name" value="LRRNT_2"/>
    <property type="match status" value="1"/>
</dbReference>
<gene>
    <name evidence="12" type="ORF">KK1_031148</name>
</gene>
<evidence type="ECO:0000256" key="2">
    <source>
        <dbReference type="ARBA" id="ARBA00022614"/>
    </source>
</evidence>
<sequence length="122" mass="14186">MKNVGMVLFIFLLLEAMCSEGCWKEEREALWDLNSHFGFPLSLKWYGTDCCQWEGVECNSSTRRVAKLNLYEDTWKNVNRYLNYTDFIVFKDLKSLNLSHNGIIGCAGNNEGYSPLYKNFMS</sequence>
<comment type="subcellular location">
    <subcellularLocation>
        <location evidence="1">Membrane</location>
        <topology evidence="1">Single-pass type I membrane protein</topology>
    </subcellularLocation>
</comment>
<dbReference type="GO" id="GO:0016020">
    <property type="term" value="C:membrane"/>
    <property type="evidence" value="ECO:0007669"/>
    <property type="project" value="UniProtKB-SubCell"/>
</dbReference>
<evidence type="ECO:0000256" key="10">
    <source>
        <dbReference type="SAM" id="SignalP"/>
    </source>
</evidence>
<feature type="chain" id="PRO_5007588167" description="Leucine-rich repeat-containing N-terminal plant-type domain-containing protein" evidence="10">
    <location>
        <begin position="22"/>
        <end position="122"/>
    </location>
</feature>
<dbReference type="OMA" id="NGIIGCA"/>
<keyword evidence="8" id="KW-0675">Receptor</keyword>
<feature type="signal peptide" evidence="10">
    <location>
        <begin position="1"/>
        <end position="21"/>
    </location>
</feature>
<evidence type="ECO:0000256" key="3">
    <source>
        <dbReference type="ARBA" id="ARBA00022692"/>
    </source>
</evidence>
<reference evidence="12" key="1">
    <citation type="journal article" date="2012" name="Nat. Biotechnol.">
        <title>Draft genome sequence of pigeonpea (Cajanus cajan), an orphan legume crop of resource-poor farmers.</title>
        <authorList>
            <person name="Varshney R.K."/>
            <person name="Chen W."/>
            <person name="Li Y."/>
            <person name="Bharti A.K."/>
            <person name="Saxena R.K."/>
            <person name="Schlueter J.A."/>
            <person name="Donoghue M.T."/>
            <person name="Azam S."/>
            <person name="Fan G."/>
            <person name="Whaley A.M."/>
            <person name="Farmer A.D."/>
            <person name="Sheridan J."/>
            <person name="Iwata A."/>
            <person name="Tuteja R."/>
            <person name="Penmetsa R.V."/>
            <person name="Wu W."/>
            <person name="Upadhyaya H.D."/>
            <person name="Yang S.P."/>
            <person name="Shah T."/>
            <person name="Saxena K.B."/>
            <person name="Michael T."/>
            <person name="McCombie W.R."/>
            <person name="Yang B."/>
            <person name="Zhang G."/>
            <person name="Yang H."/>
            <person name="Wang J."/>
            <person name="Spillane C."/>
            <person name="Cook D.R."/>
            <person name="May G.D."/>
            <person name="Xu X."/>
            <person name="Jackson S.A."/>
        </authorList>
    </citation>
    <scope>NUCLEOTIDE SEQUENCE [LARGE SCALE GENOMIC DNA]</scope>
</reference>
<evidence type="ECO:0000259" key="11">
    <source>
        <dbReference type="Pfam" id="PF08263"/>
    </source>
</evidence>
<evidence type="ECO:0000256" key="8">
    <source>
        <dbReference type="ARBA" id="ARBA00023170"/>
    </source>
</evidence>
<keyword evidence="9" id="KW-0325">Glycoprotein</keyword>
<accession>A0A151RXC7</accession>
<keyword evidence="7" id="KW-0472">Membrane</keyword>
<keyword evidence="2" id="KW-0433">Leucine-rich repeat</keyword>
<evidence type="ECO:0000256" key="5">
    <source>
        <dbReference type="ARBA" id="ARBA00022737"/>
    </source>
</evidence>
<proteinExistence type="predicted"/>
<evidence type="ECO:0000256" key="4">
    <source>
        <dbReference type="ARBA" id="ARBA00022729"/>
    </source>
</evidence>
<name>A0A151RXC7_CAJCA</name>
<feature type="domain" description="Leucine-rich repeat-containing N-terminal plant-type" evidence="11">
    <location>
        <begin position="25"/>
        <end position="59"/>
    </location>
</feature>
<dbReference type="PANTHER" id="PTHR48063:SF81">
    <property type="entry name" value="LEUCINE-RICH REPEAT-CONTAINING N-TERMINAL PLANT-TYPE DOMAIN-CONTAINING PROTEIN"/>
    <property type="match status" value="1"/>
</dbReference>
<evidence type="ECO:0000313" key="13">
    <source>
        <dbReference type="Proteomes" id="UP000075243"/>
    </source>
</evidence>
<keyword evidence="13" id="KW-1185">Reference proteome</keyword>
<dbReference type="Proteomes" id="UP000075243">
    <property type="component" value="Unassembled WGS sequence"/>
</dbReference>
<dbReference type="SUPFAM" id="SSF52058">
    <property type="entry name" value="L domain-like"/>
    <property type="match status" value="1"/>
</dbReference>
<evidence type="ECO:0000256" key="7">
    <source>
        <dbReference type="ARBA" id="ARBA00023136"/>
    </source>
</evidence>
<keyword evidence="5" id="KW-0677">Repeat</keyword>
<keyword evidence="3" id="KW-0812">Transmembrane</keyword>
<evidence type="ECO:0000313" key="12">
    <source>
        <dbReference type="EMBL" id="KYP47206.1"/>
    </source>
</evidence>
<dbReference type="InterPro" id="IPR046956">
    <property type="entry name" value="RLP23-like"/>
</dbReference>
<evidence type="ECO:0000256" key="9">
    <source>
        <dbReference type="ARBA" id="ARBA00023180"/>
    </source>
</evidence>
<dbReference type="AlphaFoldDB" id="A0A151RXC7"/>
<dbReference type="InterPro" id="IPR032675">
    <property type="entry name" value="LRR_dom_sf"/>
</dbReference>
<dbReference type="EMBL" id="KQ483534">
    <property type="protein sequence ID" value="KYP47206.1"/>
    <property type="molecule type" value="Genomic_DNA"/>
</dbReference>